<proteinExistence type="predicted"/>
<dbReference type="EMBL" id="HBUF01633254">
    <property type="protein sequence ID" value="CAG6783601.1"/>
    <property type="molecule type" value="Transcribed_RNA"/>
</dbReference>
<sequence length="106" mass="11791">MSMRGPQPWPQSPGMRTMTCSNVSNVCTPCTQRLRTPLKRPPTTSINKMCGIMSPLSNRRLSRKGHPVYCFKREGPAKKNTLHIVLTVRGAAKTIPCICIKHEGIC</sequence>
<name>A0A8D9BE84_9HEMI</name>
<organism evidence="1">
    <name type="scientific">Cacopsylla melanoneura</name>
    <dbReference type="NCBI Taxonomy" id="428564"/>
    <lineage>
        <taxon>Eukaryota</taxon>
        <taxon>Metazoa</taxon>
        <taxon>Ecdysozoa</taxon>
        <taxon>Arthropoda</taxon>
        <taxon>Hexapoda</taxon>
        <taxon>Insecta</taxon>
        <taxon>Pterygota</taxon>
        <taxon>Neoptera</taxon>
        <taxon>Paraneoptera</taxon>
        <taxon>Hemiptera</taxon>
        <taxon>Sternorrhyncha</taxon>
        <taxon>Psylloidea</taxon>
        <taxon>Psyllidae</taxon>
        <taxon>Psyllinae</taxon>
        <taxon>Cacopsylla</taxon>
    </lineage>
</organism>
<dbReference type="EMBL" id="HBUF01633255">
    <property type="protein sequence ID" value="CAG6783603.1"/>
    <property type="molecule type" value="Transcribed_RNA"/>
</dbReference>
<evidence type="ECO:0000313" key="1">
    <source>
        <dbReference type="EMBL" id="CAG6783603.1"/>
    </source>
</evidence>
<protein>
    <submittedName>
        <fullName evidence="1">Uncharacterized protein</fullName>
    </submittedName>
</protein>
<accession>A0A8D9BE84</accession>
<dbReference type="AlphaFoldDB" id="A0A8D9BE84"/>
<reference evidence="1" key="1">
    <citation type="submission" date="2021-05" db="EMBL/GenBank/DDBJ databases">
        <authorList>
            <person name="Alioto T."/>
            <person name="Alioto T."/>
            <person name="Gomez Garrido J."/>
        </authorList>
    </citation>
    <scope>NUCLEOTIDE SEQUENCE</scope>
</reference>